<keyword evidence="2" id="KW-0548">Nucleotidyltransferase</keyword>
<dbReference type="GO" id="GO:0016779">
    <property type="term" value="F:nucleotidyltransferase activity"/>
    <property type="evidence" value="ECO:0007669"/>
    <property type="project" value="UniProtKB-KW"/>
</dbReference>
<evidence type="ECO:0000313" key="3">
    <source>
        <dbReference type="Proteomes" id="UP000184368"/>
    </source>
</evidence>
<dbReference type="CDD" id="cd04182">
    <property type="entry name" value="GT_2_like_f"/>
    <property type="match status" value="1"/>
</dbReference>
<dbReference type="Proteomes" id="UP000184368">
    <property type="component" value="Unassembled WGS sequence"/>
</dbReference>
<dbReference type="SUPFAM" id="SSF53448">
    <property type="entry name" value="Nucleotide-diphospho-sugar transferases"/>
    <property type="match status" value="1"/>
</dbReference>
<reference evidence="2 3" key="1">
    <citation type="submission" date="2016-11" db="EMBL/GenBank/DDBJ databases">
        <authorList>
            <person name="Jaros S."/>
            <person name="Januszkiewicz K."/>
            <person name="Wedrychowicz H."/>
        </authorList>
    </citation>
    <scope>NUCLEOTIDE SEQUENCE [LARGE SCALE GENOMIC DNA]</scope>
    <source>
        <strain evidence="2 3">DSM 26897</strain>
    </source>
</reference>
<dbReference type="PANTHER" id="PTHR43777">
    <property type="entry name" value="MOLYBDENUM COFACTOR CYTIDYLYLTRANSFERASE"/>
    <property type="match status" value="1"/>
</dbReference>
<dbReference type="EMBL" id="FQUO01000009">
    <property type="protein sequence ID" value="SHF56069.1"/>
    <property type="molecule type" value="Genomic_DNA"/>
</dbReference>
<evidence type="ECO:0000259" key="1">
    <source>
        <dbReference type="Pfam" id="PF12804"/>
    </source>
</evidence>
<evidence type="ECO:0000313" key="2">
    <source>
        <dbReference type="EMBL" id="SHF56069.1"/>
    </source>
</evidence>
<keyword evidence="3" id="KW-1185">Reference proteome</keyword>
<keyword evidence="2" id="KW-0808">Transferase</keyword>
<organism evidence="2 3">
    <name type="scientific">Cnuella takakiae</name>
    <dbReference type="NCBI Taxonomy" id="1302690"/>
    <lineage>
        <taxon>Bacteria</taxon>
        <taxon>Pseudomonadati</taxon>
        <taxon>Bacteroidota</taxon>
        <taxon>Chitinophagia</taxon>
        <taxon>Chitinophagales</taxon>
        <taxon>Chitinophagaceae</taxon>
        <taxon>Cnuella</taxon>
    </lineage>
</organism>
<sequence length="194" mass="20769">MLLAAGSSSRLGRPKQLLAYEGQSLLQHSLQVALEAGTGPVVVVLGAKADEVGADLSGEGVHTVFNPEWQEGMAASIRCGVRHLQQVAPSVEALILMVCDQPFVSPQILQSLVKAHQDTGKPIVTCTYAGTFGPPTLFRKSLFPQLLQLTGDVGARSILKQYANEVEALPFPEGKLDIDTENDYQQMLSGNRTA</sequence>
<dbReference type="Pfam" id="PF12804">
    <property type="entry name" value="NTP_transf_3"/>
    <property type="match status" value="1"/>
</dbReference>
<dbReference type="STRING" id="1302690.BUE76_08210"/>
<feature type="domain" description="MobA-like NTP transferase" evidence="1">
    <location>
        <begin position="2"/>
        <end position="162"/>
    </location>
</feature>
<dbReference type="AlphaFoldDB" id="A0A1M5CMY5"/>
<dbReference type="PANTHER" id="PTHR43777:SF1">
    <property type="entry name" value="MOLYBDENUM COFACTOR CYTIDYLYLTRANSFERASE"/>
    <property type="match status" value="1"/>
</dbReference>
<name>A0A1M5CMY5_9BACT</name>
<dbReference type="InterPro" id="IPR029044">
    <property type="entry name" value="Nucleotide-diphossugar_trans"/>
</dbReference>
<accession>A0A1M5CMY5</accession>
<protein>
    <submittedName>
        <fullName evidence="2">Molybdenum cofactor cytidylyltransferase</fullName>
    </submittedName>
</protein>
<dbReference type="InterPro" id="IPR025877">
    <property type="entry name" value="MobA-like_NTP_Trfase"/>
</dbReference>
<dbReference type="Gene3D" id="3.90.550.10">
    <property type="entry name" value="Spore Coat Polysaccharide Biosynthesis Protein SpsA, Chain A"/>
    <property type="match status" value="1"/>
</dbReference>
<gene>
    <name evidence="2" type="ORF">SAMN05444008_109141</name>
</gene>
<proteinExistence type="predicted"/>